<evidence type="ECO:0000313" key="3">
    <source>
        <dbReference type="Proteomes" id="UP001296104"/>
    </source>
</evidence>
<dbReference type="AlphaFoldDB" id="A0AAI8Z6A4"/>
<sequence>MEALIRALRNRDIPLNEDDVAWAFEGTQTRRDASKWVQQYLRPSTLLTKDELEFYEKRGIEVPNCEDAPGRPLSDAEIEAAITSLENSTSAIEKQCQILESQKRALREIQTRNASSSQASTDAKGSRQKKFAREKAQLDFDIDDLVQATIGRLRSSIKQTDVATTGIPSQIDRILEKDDRLLDGLQKLLPKLSESMTDGEDATQVEQLCSTLNKLFVKEIRARLDRVYQENTGVGDDLANGSSEDLSGQQKKQRDNLRAELEELGGEVDGLVAIVVDHQYRKPLKQGAISSRADSQLQKAKWTEYTVSALVYLTSRLDALNDHVQHMHALGAALRAISSTLDDTLTEPDVKSGAIDRTGSPTIERTTSKGLKPLRLVQANLSEGQDPAMQFFRQHEIRVSDSDNTSRLAEMLQSTLRDRRERLAKLDKNTELSMTEGTGRSLAKVYQDSEDVLSAVYAQSKYSETQLVDGTLQSALDVLENSTQRLGDEMRELDVDAVAKALAAKQAEVVRKLTT</sequence>
<organism evidence="2 3">
    <name type="scientific">Lecanosticta acicola</name>
    <dbReference type="NCBI Taxonomy" id="111012"/>
    <lineage>
        <taxon>Eukaryota</taxon>
        <taxon>Fungi</taxon>
        <taxon>Dikarya</taxon>
        <taxon>Ascomycota</taxon>
        <taxon>Pezizomycotina</taxon>
        <taxon>Dothideomycetes</taxon>
        <taxon>Dothideomycetidae</taxon>
        <taxon>Mycosphaerellales</taxon>
        <taxon>Mycosphaerellaceae</taxon>
        <taxon>Lecanosticta</taxon>
    </lineage>
</organism>
<protein>
    <submittedName>
        <fullName evidence="2">Uncharacterized protein</fullName>
    </submittedName>
</protein>
<feature type="region of interest" description="Disordered" evidence="1">
    <location>
        <begin position="109"/>
        <end position="130"/>
    </location>
</feature>
<name>A0AAI8Z6A4_9PEZI</name>
<keyword evidence="3" id="KW-1185">Reference proteome</keyword>
<proteinExistence type="predicted"/>
<feature type="region of interest" description="Disordered" evidence="1">
    <location>
        <begin position="233"/>
        <end position="254"/>
    </location>
</feature>
<accession>A0AAI8Z6A4</accession>
<dbReference type="EMBL" id="CAVMBE010000081">
    <property type="protein sequence ID" value="CAK4033213.1"/>
    <property type="molecule type" value="Genomic_DNA"/>
</dbReference>
<reference evidence="2" key="1">
    <citation type="submission" date="2023-11" db="EMBL/GenBank/DDBJ databases">
        <authorList>
            <person name="Alioto T."/>
            <person name="Alioto T."/>
            <person name="Gomez Garrido J."/>
        </authorList>
    </citation>
    <scope>NUCLEOTIDE SEQUENCE</scope>
</reference>
<feature type="compositionally biased region" description="Polar residues" evidence="1">
    <location>
        <begin position="111"/>
        <end position="123"/>
    </location>
</feature>
<comment type="caution">
    <text evidence="2">The sequence shown here is derived from an EMBL/GenBank/DDBJ whole genome shotgun (WGS) entry which is preliminary data.</text>
</comment>
<evidence type="ECO:0000313" key="2">
    <source>
        <dbReference type="EMBL" id="CAK4033213.1"/>
    </source>
</evidence>
<feature type="compositionally biased region" description="Polar residues" evidence="1">
    <location>
        <begin position="240"/>
        <end position="250"/>
    </location>
</feature>
<dbReference type="Proteomes" id="UP001296104">
    <property type="component" value="Unassembled WGS sequence"/>
</dbReference>
<evidence type="ECO:0000256" key="1">
    <source>
        <dbReference type="SAM" id="MobiDB-lite"/>
    </source>
</evidence>
<gene>
    <name evidence="2" type="ORF">LECACI_7A008371</name>
</gene>